<dbReference type="PROSITE" id="PS50181">
    <property type="entry name" value="FBOX"/>
    <property type="match status" value="1"/>
</dbReference>
<comment type="caution">
    <text evidence="2">The sequence shown here is derived from an EMBL/GenBank/DDBJ whole genome shotgun (WGS) entry which is preliminary data.</text>
</comment>
<keyword evidence="3" id="KW-1185">Reference proteome</keyword>
<organism evidence="2 3">
    <name type="scientific">Neocallimastix californiae</name>
    <dbReference type="NCBI Taxonomy" id="1754190"/>
    <lineage>
        <taxon>Eukaryota</taxon>
        <taxon>Fungi</taxon>
        <taxon>Fungi incertae sedis</taxon>
        <taxon>Chytridiomycota</taxon>
        <taxon>Chytridiomycota incertae sedis</taxon>
        <taxon>Neocallimastigomycetes</taxon>
        <taxon>Neocallimastigales</taxon>
        <taxon>Neocallimastigaceae</taxon>
        <taxon>Neocallimastix</taxon>
    </lineage>
</organism>
<protein>
    <recommendedName>
        <fullName evidence="1">F-box domain-containing protein</fullName>
    </recommendedName>
</protein>
<dbReference type="SMART" id="SM00256">
    <property type="entry name" value="FBOX"/>
    <property type="match status" value="1"/>
</dbReference>
<dbReference type="OrthoDB" id="10376706at2759"/>
<dbReference type="InterPro" id="IPR036047">
    <property type="entry name" value="F-box-like_dom_sf"/>
</dbReference>
<gene>
    <name evidence="2" type="ORF">LY90DRAFT_701428</name>
</gene>
<evidence type="ECO:0000259" key="1">
    <source>
        <dbReference type="PROSITE" id="PS50181"/>
    </source>
</evidence>
<dbReference type="Pfam" id="PF12937">
    <property type="entry name" value="F-box-like"/>
    <property type="match status" value="1"/>
</dbReference>
<name>A0A1Y2DJF7_9FUNG</name>
<dbReference type="InterPro" id="IPR001810">
    <property type="entry name" value="F-box_dom"/>
</dbReference>
<evidence type="ECO:0000313" key="2">
    <source>
        <dbReference type="EMBL" id="ORY59388.1"/>
    </source>
</evidence>
<dbReference type="SUPFAM" id="SSF81383">
    <property type="entry name" value="F-box domain"/>
    <property type="match status" value="1"/>
</dbReference>
<dbReference type="Proteomes" id="UP000193920">
    <property type="component" value="Unassembled WGS sequence"/>
</dbReference>
<accession>A0A1Y2DJF7</accession>
<sequence length="476" mass="55653">MTGHLISEILIKVFVNCDKETINNARIVCKQWNSLINQDSFWKQYYQWNYSSNKNLNLLVNSLPNHTYSNICKYKLESKHQLITNVEDENKKSFTLFNLNEYNLNFTGVSPLLIKHEACIKHDCMVWLKKQDNTIKYLEYKNPNNITTFVVGRAPVRKVSLVENLIVCIADSHTNLGFTIHIFSIDERYKDLHLSLTFKAQTENERLRYVDGYISDNLIIVVTSEMTNKPPIFVAGRGWVNPLEEDYTTMVWDLTKLIEALKKNEHNESLLYDKIYHIKLPGVFSTGYIYSCPFQKMNETTNKYEKFYYIMCNGDSGKTTKIDILDENLRIEDTKIFQKESIDARDALNVPFICPDGTIVISCDRTLLITSVNNFDHQIKIPFNRRYTILNIMHTPDILYVLYRYYALARELITLAVIDIKDIKSATEEIPIKHFKLFEYDFGTLVYNKFLDTGLIHYSSKTNQIIFCPFSKVFCN</sequence>
<reference evidence="2 3" key="1">
    <citation type="submission" date="2016-08" db="EMBL/GenBank/DDBJ databases">
        <title>A Parts List for Fungal Cellulosomes Revealed by Comparative Genomics.</title>
        <authorList>
            <consortium name="DOE Joint Genome Institute"/>
            <person name="Haitjema C.H."/>
            <person name="Gilmore S.P."/>
            <person name="Henske J.K."/>
            <person name="Solomon K.V."/>
            <person name="De Groot R."/>
            <person name="Kuo A."/>
            <person name="Mondo S.J."/>
            <person name="Salamov A.A."/>
            <person name="Labutti K."/>
            <person name="Zhao Z."/>
            <person name="Chiniquy J."/>
            <person name="Barry K."/>
            <person name="Brewer H.M."/>
            <person name="Purvine S.O."/>
            <person name="Wright A.T."/>
            <person name="Boxma B."/>
            <person name="Van Alen T."/>
            <person name="Hackstein J.H."/>
            <person name="Baker S.E."/>
            <person name="Grigoriev I.V."/>
            <person name="O'Malley M.A."/>
        </authorList>
    </citation>
    <scope>NUCLEOTIDE SEQUENCE [LARGE SCALE GENOMIC DNA]</scope>
    <source>
        <strain evidence="2 3">G1</strain>
    </source>
</reference>
<dbReference type="AlphaFoldDB" id="A0A1Y2DJF7"/>
<feature type="domain" description="F-box" evidence="1">
    <location>
        <begin position="1"/>
        <end position="45"/>
    </location>
</feature>
<evidence type="ECO:0000313" key="3">
    <source>
        <dbReference type="Proteomes" id="UP000193920"/>
    </source>
</evidence>
<dbReference type="EMBL" id="MCOG01000064">
    <property type="protein sequence ID" value="ORY59388.1"/>
    <property type="molecule type" value="Genomic_DNA"/>
</dbReference>
<dbReference type="Gene3D" id="1.20.1280.50">
    <property type="match status" value="1"/>
</dbReference>
<proteinExistence type="predicted"/>